<evidence type="ECO:0000313" key="2">
    <source>
        <dbReference type="EMBL" id="WZL75796.1"/>
    </source>
</evidence>
<dbReference type="SUPFAM" id="SSF56266">
    <property type="entry name" value="DmpA/ArgJ-like"/>
    <property type="match status" value="1"/>
</dbReference>
<proteinExistence type="inferred from homology"/>
<gene>
    <name evidence="2" type="ORF">QBE54_09430</name>
</gene>
<dbReference type="Pfam" id="PF03576">
    <property type="entry name" value="Peptidase_S58"/>
    <property type="match status" value="1"/>
</dbReference>
<name>A0ABZ2Y9V8_9BACT</name>
<evidence type="ECO:0000256" key="1">
    <source>
        <dbReference type="ARBA" id="ARBA00007068"/>
    </source>
</evidence>
<dbReference type="Proteomes" id="UP001461341">
    <property type="component" value="Chromosome"/>
</dbReference>
<keyword evidence="3" id="KW-1185">Reference proteome</keyword>
<organism evidence="2 3">
    <name type="scientific">Thermatribacter velox</name>
    <dbReference type="NCBI Taxonomy" id="3039681"/>
    <lineage>
        <taxon>Bacteria</taxon>
        <taxon>Pseudomonadati</taxon>
        <taxon>Atribacterota</taxon>
        <taxon>Atribacteria</taxon>
        <taxon>Atribacterales</taxon>
        <taxon>Thermatribacteraceae</taxon>
        <taxon>Thermatribacter</taxon>
    </lineage>
</organism>
<evidence type="ECO:0000313" key="3">
    <source>
        <dbReference type="Proteomes" id="UP001461341"/>
    </source>
</evidence>
<dbReference type="EMBL" id="CP121689">
    <property type="protein sequence ID" value="WZL75796.1"/>
    <property type="molecule type" value="Genomic_DNA"/>
</dbReference>
<accession>A0ABZ2Y9V8</accession>
<dbReference type="Gene3D" id="3.60.70.12">
    <property type="entry name" value="L-amino peptidase D-ALA esterase/amidase"/>
    <property type="match status" value="1"/>
</dbReference>
<dbReference type="InterPro" id="IPR016117">
    <property type="entry name" value="ArgJ-like_dom_sf"/>
</dbReference>
<sequence length="310" mass="32171">MIELESGVKVGHYQHQSALVGCTVFLFSEPNRAVASVLGKAPGEREVSVLRAGNLVESVDAIFFSGGSAFGLCVGEGVVAFLREQRKGFPTQAGPVPIVPGAVIYDLEVSGGILPAPEWGYLAAQRASFPPQEGSVGAGAGATVGKALGLGRAMKGGFGWSRVEVSGGYVDSFVVCNALGDVYDPFEGKLLAGVRGAGGKPVGFFGTSGNFSGSPFNTTLLLLFFSFELSREELEALSGVVHSALALCVRPLATLYDGDLAFLVAGRKRKRAGYLEIVRAVYEGVGKATVNAARRAKGTPGIPACSDIMF</sequence>
<dbReference type="InterPro" id="IPR005321">
    <property type="entry name" value="Peptidase_S58_DmpA"/>
</dbReference>
<dbReference type="PANTHER" id="PTHR36512">
    <property type="entry name" value="D-AMINOPEPTIDASE"/>
    <property type="match status" value="1"/>
</dbReference>
<reference evidence="2 3" key="1">
    <citation type="submission" date="2023-03" db="EMBL/GenBank/DDBJ databases">
        <title>Novel Species.</title>
        <authorList>
            <person name="Ma S."/>
        </authorList>
    </citation>
    <scope>NUCLEOTIDE SEQUENCE [LARGE SCALE GENOMIC DNA]</scope>
    <source>
        <strain evidence="2 3">B11</strain>
    </source>
</reference>
<comment type="similarity">
    <text evidence="1">Belongs to the peptidase S58 family.</text>
</comment>
<dbReference type="RefSeq" id="WP_369017946.1">
    <property type="nucleotide sequence ID" value="NZ_CP121689.1"/>
</dbReference>
<protein>
    <submittedName>
        <fullName evidence="2">P1 family peptidase</fullName>
    </submittedName>
</protein>
<dbReference type="PANTHER" id="PTHR36512:SF3">
    <property type="entry name" value="BLR5678 PROTEIN"/>
    <property type="match status" value="1"/>
</dbReference>